<dbReference type="InterPro" id="IPR001680">
    <property type="entry name" value="WD40_rpt"/>
</dbReference>
<dbReference type="PROSITE" id="PS50294">
    <property type="entry name" value="WD_REPEATS_REGION"/>
    <property type="match status" value="1"/>
</dbReference>
<dbReference type="InterPro" id="IPR011990">
    <property type="entry name" value="TPR-like_helical_dom_sf"/>
</dbReference>
<dbReference type="Pfam" id="PF00486">
    <property type="entry name" value="Trans_reg_C"/>
    <property type="match status" value="1"/>
</dbReference>
<protein>
    <submittedName>
        <fullName evidence="10">BTAD domain-containing putative transcriptional regulator</fullName>
    </submittedName>
</protein>
<feature type="domain" description="OmpR/PhoB-type" evidence="9">
    <location>
        <begin position="1"/>
        <end position="85"/>
    </location>
</feature>
<dbReference type="InterPro" id="IPR051677">
    <property type="entry name" value="AfsR-DnrI-RedD_regulator"/>
</dbReference>
<dbReference type="InterPro" id="IPR001867">
    <property type="entry name" value="OmpR/PhoB-type_DNA-bd"/>
</dbReference>
<evidence type="ECO:0000256" key="1">
    <source>
        <dbReference type="ARBA" id="ARBA00005820"/>
    </source>
</evidence>
<feature type="repeat" description="WD" evidence="7">
    <location>
        <begin position="1008"/>
        <end position="1049"/>
    </location>
</feature>
<dbReference type="InterPro" id="IPR027417">
    <property type="entry name" value="P-loop_NTPase"/>
</dbReference>
<keyword evidence="3" id="KW-0677">Repeat</keyword>
<dbReference type="CDD" id="cd15831">
    <property type="entry name" value="BTAD"/>
    <property type="match status" value="1"/>
</dbReference>
<keyword evidence="5 8" id="KW-0238">DNA-binding</keyword>
<dbReference type="SUPFAM" id="SSF50998">
    <property type="entry name" value="Quinoprotein alcohol dehydrogenase-like"/>
    <property type="match status" value="1"/>
</dbReference>
<dbReference type="InterPro" id="IPR011044">
    <property type="entry name" value="Quino_amine_DH_bsu"/>
</dbReference>
<dbReference type="PROSITE" id="PS51755">
    <property type="entry name" value="OMPR_PHOB"/>
    <property type="match status" value="1"/>
</dbReference>
<evidence type="ECO:0000256" key="3">
    <source>
        <dbReference type="ARBA" id="ARBA00022737"/>
    </source>
</evidence>
<dbReference type="InterPro" id="IPR036388">
    <property type="entry name" value="WH-like_DNA-bd_sf"/>
</dbReference>
<dbReference type="PROSITE" id="PS00678">
    <property type="entry name" value="WD_REPEATS_1"/>
    <property type="match status" value="1"/>
</dbReference>
<keyword evidence="2 7" id="KW-0853">WD repeat</keyword>
<dbReference type="Gene3D" id="1.25.40.10">
    <property type="entry name" value="Tetratricopeptide repeat domain"/>
    <property type="match status" value="1"/>
</dbReference>
<evidence type="ECO:0000256" key="8">
    <source>
        <dbReference type="PROSITE-ProRule" id="PRU01091"/>
    </source>
</evidence>
<dbReference type="RefSeq" id="WP_238330493.1">
    <property type="nucleotide sequence ID" value="NZ_JBHMAX010000005.1"/>
</dbReference>
<accession>A0ABV5UZF9</accession>
<organism evidence="10 11">
    <name type="scientific">Ornithinimicrobium kibberense</name>
    <dbReference type="NCBI Taxonomy" id="282060"/>
    <lineage>
        <taxon>Bacteria</taxon>
        <taxon>Bacillati</taxon>
        <taxon>Actinomycetota</taxon>
        <taxon>Actinomycetes</taxon>
        <taxon>Micrococcales</taxon>
        <taxon>Ornithinimicrobiaceae</taxon>
        <taxon>Ornithinimicrobium</taxon>
    </lineage>
</organism>
<comment type="similarity">
    <text evidence="1">Belongs to the AfsR/DnrI/RedD regulatory family.</text>
</comment>
<evidence type="ECO:0000256" key="7">
    <source>
        <dbReference type="PROSITE-ProRule" id="PRU00221"/>
    </source>
</evidence>
<reference evidence="10 11" key="1">
    <citation type="submission" date="2024-09" db="EMBL/GenBank/DDBJ databases">
        <authorList>
            <person name="Sun Q."/>
            <person name="Mori K."/>
        </authorList>
    </citation>
    <scope>NUCLEOTIDE SEQUENCE [LARGE SCALE GENOMIC DNA]</scope>
    <source>
        <strain evidence="10 11">JCM 12763</strain>
    </source>
</reference>
<evidence type="ECO:0000256" key="2">
    <source>
        <dbReference type="ARBA" id="ARBA00022574"/>
    </source>
</evidence>
<dbReference type="SUPFAM" id="SSF46894">
    <property type="entry name" value="C-terminal effector domain of the bipartite response regulators"/>
    <property type="match status" value="1"/>
</dbReference>
<proteinExistence type="inferred from homology"/>
<sequence>MDIRVLGGVRLGDAPSIGPRDRVVLGALVVRRGEVVTAEALADALWSERPPSSWAKVVQGCIVRLRRALGPSAIETQGRGYRLRVPDEAVDAARFERLTGRARDLIALGEPDRAAYTVDEALQLWTGDPWPELEAWEPARVEADRLREIRLSAEELRLDSALQSGRAEEVLAEVRARVAQAPLREHRWASWALALYQAGRQGEALEVLRRARLVLSDELGVDPGPELVSMEQAILRQDDSLRASVRLGGPSTCPYQGLVPYDVADAELFFGRGRQIQEGLDKVAATGILAVVGPSGSGKSSLVRAGVAAALCQLGQAVVVITPGRHPLHALEAVAARTGEPVLVVDQCEEVVTLCEDEAERTAFLQAVADRADHTPVVLALRADKLGEFTPYPAFVRLLERGFYLLAAMESDGLREAIESPARQAGLRLEPGLVDLLVREVEGEPGSLPLLSHALRQTWSRREGSTLTVDGYQATGGIRGAVAQTADAVYAQLPAGDHHVLRDLLLRLVTPTAEGEPVRSRVPLRSVATDEAHERMIETLVRARLVTSDDGVVEIAHESLARAWPRLREWLVDDVEGQRIWRHLTTSAEAWDAMGRPPSELYRGVRLARVLEWHERAGADLNDAERDFLEASEAAYLSELAKEQEEAARQARANRRLRALVAGVASLALVAVVVGAVAFRQAGRADAQAAEARAQAGQARAHELSASAVGAIGQSPGLAKLLAVSAATTAPMTVETSRVLHQVWAADDTVARHTHPVEVDGGVSLHPDGTLLAMSGVWFDQGARSMQVIDPLTGEEVWSYALPSGPGHDAAYVMVPNFSPDGQLLAGGIVWEPHQGGRPGWDREQGQEAPEDLLGGYLWDATTGEVVERVDLGPCGGVVMQVTEATLLARARTDGADNGCAHFYEEEDGGADVILIDRETGERTTLPAGPAPWGVIATLSADGRTVAYAEAEQSAVVVMDLTTGEELMRTETRTPELWALAEDASFVVVSIEPMEVWDVGSGELVATYNGHGAVVNHASLVPGTETVVSSGNDGSLHQWEARTGREVEVYPGAGNKSATASANGLIAVVREDGGVQVLDTTLRGELAAMPTCPAFVFSDSLHASAENDLMTLGLACDDAKDATTLAYRPSTGEEVFSLPGHQGQVTSISPDGTRWFRQDGTGVARPGRPPATVDRTVLRDSRSGDVVTVLEGTCAYAVNTDHSACAEFPETPFDLWAWEVAWSPDGKLLAATLQSEGFAPASGVAVWDAATGSLVHAGPVLQEHDFDDVARDLLFTPDGTGLVVSLEDGQVMRLDTATWTVQAAARLSADRAGVLGFSAQGDLIAMGKYRAQDVGATLEWLDPSTLEIKRTVRDLHDGSVRAGSIDPGGTRLATASWDGTVRVWDLGTGALVHEVGFEESQPQAMAWVGEHEVAVAFATGDVVVVTVDPEELLQLVRSSLNRGYTQTECETYGFGEACPVLAQMRGPRPGDDDPSGLAGTYRLSWKTQELQEAFVDAMGQTLAVEQDEVAAGEVLARAEEMAGDYTLTLDGPRYELRRDDQEEPDCVGSVEVDDGVLRLGAERGARCTAYTLLVAPFRLEEDRLHLDAEGFVGPWWRRLTWTTRPLERAEG</sequence>
<dbReference type="SMART" id="SM00320">
    <property type="entry name" value="WD40"/>
    <property type="match status" value="5"/>
</dbReference>
<evidence type="ECO:0000259" key="9">
    <source>
        <dbReference type="PROSITE" id="PS51755"/>
    </source>
</evidence>
<dbReference type="SMART" id="SM00862">
    <property type="entry name" value="Trans_reg_C"/>
    <property type="match status" value="1"/>
</dbReference>
<dbReference type="SUPFAM" id="SSF52540">
    <property type="entry name" value="P-loop containing nucleoside triphosphate hydrolases"/>
    <property type="match status" value="1"/>
</dbReference>
<dbReference type="PROSITE" id="PS50082">
    <property type="entry name" value="WD_REPEATS_2"/>
    <property type="match status" value="2"/>
</dbReference>
<dbReference type="Pfam" id="PF03704">
    <property type="entry name" value="BTAD"/>
    <property type="match status" value="1"/>
</dbReference>
<dbReference type="SMART" id="SM01043">
    <property type="entry name" value="BTAD"/>
    <property type="match status" value="1"/>
</dbReference>
<dbReference type="PANTHER" id="PTHR35807">
    <property type="entry name" value="TRANSCRIPTIONAL REGULATOR REDD-RELATED"/>
    <property type="match status" value="1"/>
</dbReference>
<keyword evidence="11" id="KW-1185">Reference proteome</keyword>
<dbReference type="EMBL" id="JBHMAX010000005">
    <property type="protein sequence ID" value="MFB9730917.1"/>
    <property type="molecule type" value="Genomic_DNA"/>
</dbReference>
<name>A0ABV5UZF9_9MICO</name>
<comment type="caution">
    <text evidence="10">The sequence shown here is derived from an EMBL/GenBank/DDBJ whole genome shotgun (WGS) entry which is preliminary data.</text>
</comment>
<keyword evidence="4" id="KW-0805">Transcription regulation</keyword>
<dbReference type="Proteomes" id="UP001589613">
    <property type="component" value="Unassembled WGS sequence"/>
</dbReference>
<dbReference type="SUPFAM" id="SSF48452">
    <property type="entry name" value="TPR-like"/>
    <property type="match status" value="1"/>
</dbReference>
<evidence type="ECO:0000256" key="5">
    <source>
        <dbReference type="ARBA" id="ARBA00023125"/>
    </source>
</evidence>
<dbReference type="InterPro" id="IPR019775">
    <property type="entry name" value="WD40_repeat_CS"/>
</dbReference>
<gene>
    <name evidence="10" type="ORF">ACFFN0_02540</name>
</gene>
<evidence type="ECO:0000313" key="10">
    <source>
        <dbReference type="EMBL" id="MFB9730917.1"/>
    </source>
</evidence>
<dbReference type="InterPro" id="IPR015943">
    <property type="entry name" value="WD40/YVTN_repeat-like_dom_sf"/>
</dbReference>
<dbReference type="InterPro" id="IPR011047">
    <property type="entry name" value="Quinoprotein_ADH-like_sf"/>
</dbReference>
<dbReference type="Pfam" id="PF00400">
    <property type="entry name" value="WD40"/>
    <property type="match status" value="2"/>
</dbReference>
<evidence type="ECO:0000256" key="4">
    <source>
        <dbReference type="ARBA" id="ARBA00023015"/>
    </source>
</evidence>
<dbReference type="Pfam" id="PF20703">
    <property type="entry name" value="nSTAND1"/>
    <property type="match status" value="1"/>
</dbReference>
<evidence type="ECO:0000313" key="11">
    <source>
        <dbReference type="Proteomes" id="UP001589613"/>
    </source>
</evidence>
<evidence type="ECO:0000256" key="6">
    <source>
        <dbReference type="ARBA" id="ARBA00023163"/>
    </source>
</evidence>
<keyword evidence="6" id="KW-0804">Transcription</keyword>
<dbReference type="SUPFAM" id="SSF50969">
    <property type="entry name" value="YVTN repeat-like/Quinoprotein amine dehydrogenase"/>
    <property type="match status" value="1"/>
</dbReference>
<dbReference type="Gene3D" id="1.10.10.10">
    <property type="entry name" value="Winged helix-like DNA-binding domain superfamily/Winged helix DNA-binding domain"/>
    <property type="match status" value="1"/>
</dbReference>
<dbReference type="Gene3D" id="2.130.10.10">
    <property type="entry name" value="YVTN repeat-like/Quinoprotein amine dehydrogenase"/>
    <property type="match status" value="4"/>
</dbReference>
<feature type="repeat" description="WD" evidence="7">
    <location>
        <begin position="1353"/>
        <end position="1394"/>
    </location>
</feature>
<dbReference type="PANTHER" id="PTHR35807:SF1">
    <property type="entry name" value="TRANSCRIPTIONAL REGULATOR REDD"/>
    <property type="match status" value="1"/>
</dbReference>
<dbReference type="InterPro" id="IPR016032">
    <property type="entry name" value="Sig_transdc_resp-reg_C-effctor"/>
</dbReference>
<dbReference type="InterPro" id="IPR049052">
    <property type="entry name" value="nSTAND1"/>
</dbReference>
<dbReference type="InterPro" id="IPR005158">
    <property type="entry name" value="BTAD"/>
</dbReference>
<feature type="DNA-binding region" description="OmpR/PhoB-type" evidence="8">
    <location>
        <begin position="1"/>
        <end position="85"/>
    </location>
</feature>